<dbReference type="OrthoDB" id="9792238at2"/>
<dbReference type="InterPro" id="IPR009078">
    <property type="entry name" value="Ferritin-like_SF"/>
</dbReference>
<dbReference type="GO" id="GO:0020037">
    <property type="term" value="F:heme binding"/>
    <property type="evidence" value="ECO:0007669"/>
    <property type="project" value="TreeGrafter"/>
</dbReference>
<evidence type="ECO:0000256" key="2">
    <source>
        <dbReference type="ARBA" id="ARBA00013107"/>
    </source>
</evidence>
<sequence length="138" mass="15507">MDRETFVKLLNDDLSSEYQSIVQYIQHGAVITGAEYLNVADEIKRHLPQELSHAQILAEQISFLGGTPTVEVSQVHPSSGAQEALRDDLRLESEQLDRYRERFGQANELGLADVAEALRPLLEQTQEHVRDLQAALGR</sequence>
<comment type="catalytic activity">
    <reaction evidence="5">
        <text>Fe(2+)(in) = Fe(2+)(out)</text>
        <dbReference type="Rhea" id="RHEA:28486"/>
        <dbReference type="ChEBI" id="CHEBI:29033"/>
    </reaction>
</comment>
<evidence type="ECO:0000256" key="5">
    <source>
        <dbReference type="ARBA" id="ARBA00036243"/>
    </source>
</evidence>
<dbReference type="GO" id="GO:0008199">
    <property type="term" value="F:ferric iron binding"/>
    <property type="evidence" value="ECO:0007669"/>
    <property type="project" value="InterPro"/>
</dbReference>
<comment type="cofactor">
    <cofactor evidence="1">
        <name>heme b</name>
        <dbReference type="ChEBI" id="CHEBI:60344"/>
    </cofactor>
</comment>
<evidence type="ECO:0000256" key="1">
    <source>
        <dbReference type="ARBA" id="ARBA00001970"/>
    </source>
</evidence>
<name>A0A0D8BBJ9_9ACTN</name>
<dbReference type="EC" id="1.16.3.1" evidence="2"/>
<dbReference type="AlphaFoldDB" id="A0A0D8BBJ9"/>
<organism evidence="7 8">
    <name type="scientific">Frankia torreyi</name>
    <dbReference type="NCBI Taxonomy" id="1856"/>
    <lineage>
        <taxon>Bacteria</taxon>
        <taxon>Bacillati</taxon>
        <taxon>Actinomycetota</taxon>
        <taxon>Actinomycetes</taxon>
        <taxon>Frankiales</taxon>
        <taxon>Frankiaceae</taxon>
        <taxon>Frankia</taxon>
    </lineage>
</organism>
<keyword evidence="4" id="KW-0408">Iron</keyword>
<dbReference type="InterPro" id="IPR009040">
    <property type="entry name" value="Ferritin-like_diiron"/>
</dbReference>
<feature type="domain" description="Ferritin-like diiron" evidence="6">
    <location>
        <begin position="1"/>
        <end position="138"/>
    </location>
</feature>
<dbReference type="Proteomes" id="UP000032545">
    <property type="component" value="Unassembled WGS sequence"/>
</dbReference>
<dbReference type="GO" id="GO:0004322">
    <property type="term" value="F:ferroxidase activity"/>
    <property type="evidence" value="ECO:0007669"/>
    <property type="project" value="UniProtKB-EC"/>
</dbReference>
<dbReference type="EMBL" id="JYFN01000033">
    <property type="protein sequence ID" value="KJE21668.1"/>
    <property type="molecule type" value="Genomic_DNA"/>
</dbReference>
<accession>A0A0D8BBJ9</accession>
<dbReference type="GO" id="GO:0006879">
    <property type="term" value="P:intracellular iron ion homeostasis"/>
    <property type="evidence" value="ECO:0007669"/>
    <property type="project" value="UniProtKB-KW"/>
</dbReference>
<reference evidence="7 8" key="2">
    <citation type="journal article" date="2016" name="Genome Announc.">
        <title>Permanent Draft Genome Sequences for Two Variants of Frankia sp. Strain CpI1, the First Frankia Strain Isolated from Root Nodules of Comptonia peregrina.</title>
        <authorList>
            <person name="Oshone R."/>
            <person name="Hurst S.G.IV."/>
            <person name="Abebe-Akele F."/>
            <person name="Simpson S."/>
            <person name="Morris K."/>
            <person name="Thomas W.K."/>
            <person name="Tisa L.S."/>
        </authorList>
    </citation>
    <scope>NUCLEOTIDE SEQUENCE [LARGE SCALE GENOMIC DNA]</scope>
    <source>
        <strain evidence="8">CpI1-S</strain>
    </source>
</reference>
<dbReference type="PROSITE" id="PS50905">
    <property type="entry name" value="FERRITIN_LIKE"/>
    <property type="match status" value="1"/>
</dbReference>
<proteinExistence type="predicted"/>
<evidence type="ECO:0000313" key="7">
    <source>
        <dbReference type="EMBL" id="KJE21668.1"/>
    </source>
</evidence>
<dbReference type="PANTHER" id="PTHR30295">
    <property type="entry name" value="BACTERIOFERRITIN"/>
    <property type="match status" value="1"/>
</dbReference>
<evidence type="ECO:0000259" key="6">
    <source>
        <dbReference type="PROSITE" id="PS50905"/>
    </source>
</evidence>
<evidence type="ECO:0000256" key="3">
    <source>
        <dbReference type="ARBA" id="ARBA00022434"/>
    </source>
</evidence>
<dbReference type="GO" id="GO:0005829">
    <property type="term" value="C:cytosol"/>
    <property type="evidence" value="ECO:0007669"/>
    <property type="project" value="TreeGrafter"/>
</dbReference>
<reference evidence="8" key="1">
    <citation type="submission" date="2015-02" db="EMBL/GenBank/DDBJ databases">
        <title>Draft Genome of Frankia sp. CpI1-S.</title>
        <authorList>
            <person name="Oshone R.T."/>
            <person name="Ngom M."/>
            <person name="Ghodhbane-Gtari F."/>
            <person name="Gtari M."/>
            <person name="Morris K."/>
            <person name="Thomas K."/>
            <person name="Sen A."/>
            <person name="Tisa L.S."/>
        </authorList>
    </citation>
    <scope>NUCLEOTIDE SEQUENCE [LARGE SCALE GENOMIC DNA]</scope>
    <source>
        <strain evidence="8">CpI1-S</strain>
    </source>
</reference>
<evidence type="ECO:0000313" key="8">
    <source>
        <dbReference type="Proteomes" id="UP000032545"/>
    </source>
</evidence>
<evidence type="ECO:0000256" key="4">
    <source>
        <dbReference type="ARBA" id="ARBA00023004"/>
    </source>
</evidence>
<keyword evidence="8" id="KW-1185">Reference proteome</keyword>
<keyword evidence="3" id="KW-0409">Iron storage</keyword>
<dbReference type="RefSeq" id="WP_044886564.1">
    <property type="nucleotide sequence ID" value="NZ_JYFN01000033.1"/>
</dbReference>
<dbReference type="Gene3D" id="1.20.1260.10">
    <property type="match status" value="1"/>
</dbReference>
<comment type="caution">
    <text evidence="7">The sequence shown here is derived from an EMBL/GenBank/DDBJ whole genome shotgun (WGS) entry which is preliminary data.</text>
</comment>
<dbReference type="PATRIC" id="fig|1502723.3.peg.3698"/>
<dbReference type="PANTHER" id="PTHR30295:SF0">
    <property type="entry name" value="BACTERIOFERRITIN"/>
    <property type="match status" value="1"/>
</dbReference>
<dbReference type="CDD" id="cd00657">
    <property type="entry name" value="Ferritin_like"/>
    <property type="match status" value="1"/>
</dbReference>
<dbReference type="InterPro" id="IPR008331">
    <property type="entry name" value="Ferritin_DPS_dom"/>
</dbReference>
<dbReference type="Pfam" id="PF00210">
    <property type="entry name" value="Ferritin"/>
    <property type="match status" value="1"/>
</dbReference>
<dbReference type="SUPFAM" id="SSF47240">
    <property type="entry name" value="Ferritin-like"/>
    <property type="match status" value="1"/>
</dbReference>
<protein>
    <recommendedName>
        <fullName evidence="2">ferroxidase</fullName>
        <ecNumber evidence="2">1.16.3.1</ecNumber>
    </recommendedName>
</protein>
<dbReference type="InterPro" id="IPR012347">
    <property type="entry name" value="Ferritin-like"/>
</dbReference>
<gene>
    <name evidence="7" type="ORF">FF36_04003</name>
</gene>